<feature type="region of interest" description="Disordered" evidence="6">
    <location>
        <begin position="356"/>
        <end position="422"/>
    </location>
</feature>
<keyword evidence="2 4" id="KW-0371">Homeobox</keyword>
<dbReference type="AlphaFoldDB" id="A0AAV5RJJ6"/>
<dbReference type="GO" id="GO:0003677">
    <property type="term" value="F:DNA binding"/>
    <property type="evidence" value="ECO:0007669"/>
    <property type="project" value="UniProtKB-UniRule"/>
</dbReference>
<proteinExistence type="predicted"/>
<dbReference type="InterPro" id="IPR001356">
    <property type="entry name" value="HD"/>
</dbReference>
<evidence type="ECO:0000256" key="4">
    <source>
        <dbReference type="PROSITE-ProRule" id="PRU00108"/>
    </source>
</evidence>
<evidence type="ECO:0000313" key="8">
    <source>
        <dbReference type="EMBL" id="GMM51187.1"/>
    </source>
</evidence>
<sequence length="481" mass="54600">MGKHVSPIRVYHSKPIEVENIPNSSFDFACLRDSVIMRSTAYSRRESTESEATSSSSVSSTSSAFSSNSSSFPNTDSEKFNEVILQRRRDSVKRLEPVEPELKLKLENLRRFDDIPGYKHTVSRSPTDSKPLQQPLRTLLSNVKDCAIESSSPEMEFQLASHSPGSTPTPPLIFATGASSPPALEAQLPPLNKTSSESCLSQCLARSQSRLDTLQFAPKILNTQVISDMRDQTLHSFKSVHRAQSDPSLQSLHSTPVGFSQTNQSLARPIQPVQMTQFGQSLQSIQAAPGQQSLNNQSISISNEYMSSEYLEQQQRRQLQQLRLQQERLQQEYERMEQEHRLQVQQHKKKEQELLRHHHEKQQRQRGSVPIIRSKIVFSANSPRRKSSSEGIDADHAKSNSNEKSNSDSVEAPRRRGNLPKDVTNTLRNWLQEHINHPYPTEEDKIMLANQTQLTMVQVSNWFINARRRSIPPYLRKGKNG</sequence>
<dbReference type="InterPro" id="IPR008422">
    <property type="entry name" value="KN_HD"/>
</dbReference>
<evidence type="ECO:0000313" key="9">
    <source>
        <dbReference type="Proteomes" id="UP001362899"/>
    </source>
</evidence>
<reference evidence="8 9" key="1">
    <citation type="journal article" date="2023" name="Elife">
        <title>Identification of key yeast species and microbe-microbe interactions impacting larval growth of Drosophila in the wild.</title>
        <authorList>
            <person name="Mure A."/>
            <person name="Sugiura Y."/>
            <person name="Maeda R."/>
            <person name="Honda K."/>
            <person name="Sakurai N."/>
            <person name="Takahashi Y."/>
            <person name="Watada M."/>
            <person name="Katoh T."/>
            <person name="Gotoh A."/>
            <person name="Gotoh Y."/>
            <person name="Taniguchi I."/>
            <person name="Nakamura K."/>
            <person name="Hayashi T."/>
            <person name="Katayama T."/>
            <person name="Uemura T."/>
            <person name="Hattori Y."/>
        </authorList>
    </citation>
    <scope>NUCLEOTIDE SEQUENCE [LARGE SCALE GENOMIC DNA]</scope>
    <source>
        <strain evidence="8 9">SB-73</strain>
    </source>
</reference>
<organism evidence="8 9">
    <name type="scientific">Starmerella bacillaris</name>
    <name type="common">Yeast</name>
    <name type="synonym">Candida zemplinina</name>
    <dbReference type="NCBI Taxonomy" id="1247836"/>
    <lineage>
        <taxon>Eukaryota</taxon>
        <taxon>Fungi</taxon>
        <taxon>Dikarya</taxon>
        <taxon>Ascomycota</taxon>
        <taxon>Saccharomycotina</taxon>
        <taxon>Dipodascomycetes</taxon>
        <taxon>Dipodascales</taxon>
        <taxon>Trichomonascaceae</taxon>
        <taxon>Starmerella</taxon>
    </lineage>
</organism>
<keyword evidence="5" id="KW-0175">Coiled coil</keyword>
<comment type="caution">
    <text evidence="8">The sequence shown here is derived from an EMBL/GenBank/DDBJ whole genome shotgun (WGS) entry which is preliminary data.</text>
</comment>
<dbReference type="CDD" id="cd00086">
    <property type="entry name" value="homeodomain"/>
    <property type="match status" value="1"/>
</dbReference>
<evidence type="ECO:0000256" key="2">
    <source>
        <dbReference type="ARBA" id="ARBA00023155"/>
    </source>
</evidence>
<gene>
    <name evidence="8" type="ORF">DASB73_021450</name>
</gene>
<comment type="subcellular location">
    <subcellularLocation>
        <location evidence="4">Nucleus</location>
    </subcellularLocation>
</comment>
<dbReference type="PROSITE" id="PS50071">
    <property type="entry name" value="HOMEOBOX_2"/>
    <property type="match status" value="1"/>
</dbReference>
<dbReference type="SUPFAM" id="SSF46689">
    <property type="entry name" value="Homeodomain-like"/>
    <property type="match status" value="1"/>
</dbReference>
<feature type="coiled-coil region" evidence="5">
    <location>
        <begin position="312"/>
        <end position="353"/>
    </location>
</feature>
<feature type="compositionally biased region" description="Low complexity" evidence="6">
    <location>
        <begin position="399"/>
        <end position="409"/>
    </location>
</feature>
<name>A0AAV5RJJ6_STABA</name>
<dbReference type="Pfam" id="PF05920">
    <property type="entry name" value="Homeobox_KN"/>
    <property type="match status" value="1"/>
</dbReference>
<dbReference type="PANTHER" id="PTHR11850">
    <property type="entry name" value="HOMEOBOX PROTEIN TRANSCRIPTION FACTORS"/>
    <property type="match status" value="1"/>
</dbReference>
<dbReference type="Proteomes" id="UP001362899">
    <property type="component" value="Unassembled WGS sequence"/>
</dbReference>
<dbReference type="InterPro" id="IPR009057">
    <property type="entry name" value="Homeodomain-like_sf"/>
</dbReference>
<dbReference type="Gene3D" id="1.10.10.60">
    <property type="entry name" value="Homeodomain-like"/>
    <property type="match status" value="1"/>
</dbReference>
<evidence type="ECO:0000256" key="1">
    <source>
        <dbReference type="ARBA" id="ARBA00023125"/>
    </source>
</evidence>
<dbReference type="SMART" id="SM00389">
    <property type="entry name" value="HOX"/>
    <property type="match status" value="1"/>
</dbReference>
<dbReference type="GO" id="GO:0005634">
    <property type="term" value="C:nucleus"/>
    <property type="evidence" value="ECO:0007669"/>
    <property type="project" value="UniProtKB-SubCell"/>
</dbReference>
<keyword evidence="9" id="KW-1185">Reference proteome</keyword>
<accession>A0AAV5RJJ6</accession>
<feature type="region of interest" description="Disordered" evidence="6">
    <location>
        <begin position="42"/>
        <end position="76"/>
    </location>
</feature>
<keyword evidence="3 4" id="KW-0539">Nucleus</keyword>
<feature type="domain" description="Homeobox" evidence="7">
    <location>
        <begin position="410"/>
        <end position="469"/>
    </location>
</feature>
<protein>
    <submittedName>
        <fullName evidence="8">Tos8 protein</fullName>
    </submittedName>
</protein>
<feature type="compositionally biased region" description="Polar residues" evidence="6">
    <location>
        <begin position="245"/>
        <end position="263"/>
    </location>
</feature>
<evidence type="ECO:0000256" key="5">
    <source>
        <dbReference type="SAM" id="Coils"/>
    </source>
</evidence>
<feature type="region of interest" description="Disordered" evidence="6">
    <location>
        <begin position="240"/>
        <end position="263"/>
    </location>
</feature>
<keyword evidence="1 4" id="KW-0238">DNA-binding</keyword>
<dbReference type="InterPro" id="IPR050224">
    <property type="entry name" value="TALE_homeobox"/>
</dbReference>
<evidence type="ECO:0000256" key="3">
    <source>
        <dbReference type="ARBA" id="ARBA00023242"/>
    </source>
</evidence>
<evidence type="ECO:0000256" key="6">
    <source>
        <dbReference type="SAM" id="MobiDB-lite"/>
    </source>
</evidence>
<feature type="DNA-binding region" description="Homeobox" evidence="4">
    <location>
        <begin position="412"/>
        <end position="470"/>
    </location>
</feature>
<dbReference type="EMBL" id="BTGC01000003">
    <property type="protein sequence ID" value="GMM51187.1"/>
    <property type="molecule type" value="Genomic_DNA"/>
</dbReference>
<evidence type="ECO:0000259" key="7">
    <source>
        <dbReference type="PROSITE" id="PS50071"/>
    </source>
</evidence>
<dbReference type="GO" id="GO:0006355">
    <property type="term" value="P:regulation of DNA-templated transcription"/>
    <property type="evidence" value="ECO:0007669"/>
    <property type="project" value="InterPro"/>
</dbReference>
<feature type="compositionally biased region" description="Low complexity" evidence="6">
    <location>
        <begin position="50"/>
        <end position="71"/>
    </location>
</feature>